<protein>
    <recommendedName>
        <fullName evidence="3">Glycosyltransferase 2-like domain-containing protein</fullName>
    </recommendedName>
</protein>
<keyword evidence="2" id="KW-0472">Membrane</keyword>
<dbReference type="Proteomes" id="UP000800036">
    <property type="component" value="Unassembled WGS sequence"/>
</dbReference>
<feature type="domain" description="Glycosyltransferase 2-like" evidence="3">
    <location>
        <begin position="219"/>
        <end position="346"/>
    </location>
</feature>
<dbReference type="SUPFAM" id="SSF53448">
    <property type="entry name" value="Nucleotide-diphospho-sugar transferases"/>
    <property type="match status" value="1"/>
</dbReference>
<keyword evidence="2" id="KW-1133">Transmembrane helix</keyword>
<evidence type="ECO:0000256" key="2">
    <source>
        <dbReference type="SAM" id="Phobius"/>
    </source>
</evidence>
<proteinExistence type="predicted"/>
<gene>
    <name evidence="4" type="ORF">BU23DRAFT_566608</name>
</gene>
<keyword evidence="2" id="KW-0812">Transmembrane</keyword>
<evidence type="ECO:0000313" key="5">
    <source>
        <dbReference type="Proteomes" id="UP000800036"/>
    </source>
</evidence>
<sequence length="381" mass="43632">MSAERQQRRVVQATKDPSGRDNEAGTVSIPADRVSKIFRVLKHNFVLMPLLWALIHVLLVAPTLNAYLRNSLVSAQAQYWSTQYWGVSSMVSFVLFILSQFTIIGISLMAMVPARPNRWAGGTKNFDLDRLLICVVSRGSNIQAIERAMASIKPVIDMDDRIKVHLLIEEHYSDSYRALQKQNVSITALPASYTPKKATHKARALEYFRQQQRLTKKDWVLHLDEETLIDGHVAQTCIDFIERRDREMQMAAQGIIIGFHPSDRRLRTLSVPAEYHGQSFGWVPRLFPLLNGHMENSITWETDSLVEDMWFGLEACSLGFECAWLPSFAREQSPFSVKDYLYQRRRCWPAWIYTGTYSGMPPLLFDLAVFDVIEFSSPSLP</sequence>
<feature type="transmembrane region" description="Helical" evidence="2">
    <location>
        <begin position="84"/>
        <end position="108"/>
    </location>
</feature>
<dbReference type="Pfam" id="PF13632">
    <property type="entry name" value="Glyco_trans_2_3"/>
    <property type="match status" value="1"/>
</dbReference>
<dbReference type="PANTHER" id="PTHR16779">
    <property type="entry name" value="BETA-1,4-MANNOSYLTRANSFERASE EGH"/>
    <property type="match status" value="1"/>
</dbReference>
<feature type="region of interest" description="Disordered" evidence="1">
    <location>
        <begin position="1"/>
        <end position="26"/>
    </location>
</feature>
<reference evidence="4" key="1">
    <citation type="journal article" date="2020" name="Stud. Mycol.">
        <title>101 Dothideomycetes genomes: a test case for predicting lifestyles and emergence of pathogens.</title>
        <authorList>
            <person name="Haridas S."/>
            <person name="Albert R."/>
            <person name="Binder M."/>
            <person name="Bloem J."/>
            <person name="Labutti K."/>
            <person name="Salamov A."/>
            <person name="Andreopoulos B."/>
            <person name="Baker S."/>
            <person name="Barry K."/>
            <person name="Bills G."/>
            <person name="Bluhm B."/>
            <person name="Cannon C."/>
            <person name="Castanera R."/>
            <person name="Culley D."/>
            <person name="Daum C."/>
            <person name="Ezra D."/>
            <person name="Gonzalez J."/>
            <person name="Henrissat B."/>
            <person name="Kuo A."/>
            <person name="Liang C."/>
            <person name="Lipzen A."/>
            <person name="Lutzoni F."/>
            <person name="Magnuson J."/>
            <person name="Mondo S."/>
            <person name="Nolan M."/>
            <person name="Ohm R."/>
            <person name="Pangilinan J."/>
            <person name="Park H.-J."/>
            <person name="Ramirez L."/>
            <person name="Alfaro M."/>
            <person name="Sun H."/>
            <person name="Tritt A."/>
            <person name="Yoshinaga Y."/>
            <person name="Zwiers L.-H."/>
            <person name="Turgeon B."/>
            <person name="Goodwin S."/>
            <person name="Spatafora J."/>
            <person name="Crous P."/>
            <person name="Grigoriev I."/>
        </authorList>
    </citation>
    <scope>NUCLEOTIDE SEQUENCE</scope>
    <source>
        <strain evidence="4">CBS 107.79</strain>
    </source>
</reference>
<name>A0A6A5VE99_9PLEO</name>
<dbReference type="GO" id="GO:0019187">
    <property type="term" value="F:beta-1,4-mannosyltransferase activity"/>
    <property type="evidence" value="ECO:0007669"/>
    <property type="project" value="InterPro"/>
</dbReference>
<evidence type="ECO:0000313" key="4">
    <source>
        <dbReference type="EMBL" id="KAF1975494.1"/>
    </source>
</evidence>
<dbReference type="InterPro" id="IPR027389">
    <property type="entry name" value="B_mannosylTrfase_Bre-3/Egh"/>
</dbReference>
<accession>A0A6A5VE99</accession>
<dbReference type="PANTHER" id="PTHR16779:SF1">
    <property type="entry name" value="BETA-1,4-MANNOSYLTRANSFERASE EGH"/>
    <property type="match status" value="1"/>
</dbReference>
<dbReference type="OrthoDB" id="5819582at2759"/>
<evidence type="ECO:0000256" key="1">
    <source>
        <dbReference type="SAM" id="MobiDB-lite"/>
    </source>
</evidence>
<dbReference type="InterPro" id="IPR001173">
    <property type="entry name" value="Glyco_trans_2-like"/>
</dbReference>
<evidence type="ECO:0000259" key="3">
    <source>
        <dbReference type="Pfam" id="PF13632"/>
    </source>
</evidence>
<dbReference type="AlphaFoldDB" id="A0A6A5VE99"/>
<feature type="transmembrane region" description="Helical" evidence="2">
    <location>
        <begin position="45"/>
        <end position="64"/>
    </location>
</feature>
<dbReference type="InterPro" id="IPR029044">
    <property type="entry name" value="Nucleotide-diphossugar_trans"/>
</dbReference>
<dbReference type="EMBL" id="ML976670">
    <property type="protein sequence ID" value="KAF1975494.1"/>
    <property type="molecule type" value="Genomic_DNA"/>
</dbReference>
<organism evidence="4 5">
    <name type="scientific">Bimuria novae-zelandiae CBS 107.79</name>
    <dbReference type="NCBI Taxonomy" id="1447943"/>
    <lineage>
        <taxon>Eukaryota</taxon>
        <taxon>Fungi</taxon>
        <taxon>Dikarya</taxon>
        <taxon>Ascomycota</taxon>
        <taxon>Pezizomycotina</taxon>
        <taxon>Dothideomycetes</taxon>
        <taxon>Pleosporomycetidae</taxon>
        <taxon>Pleosporales</taxon>
        <taxon>Massarineae</taxon>
        <taxon>Didymosphaeriaceae</taxon>
        <taxon>Bimuria</taxon>
    </lineage>
</organism>
<keyword evidence="5" id="KW-1185">Reference proteome</keyword>
<dbReference type="GO" id="GO:0005737">
    <property type="term" value="C:cytoplasm"/>
    <property type="evidence" value="ECO:0007669"/>
    <property type="project" value="TreeGrafter"/>
</dbReference>